<evidence type="ECO:0000259" key="2">
    <source>
        <dbReference type="Pfam" id="PF04235"/>
    </source>
</evidence>
<name>A0A0S2KBZ5_9GAMM</name>
<keyword evidence="1" id="KW-1133">Transmembrane helix</keyword>
<feature type="transmembrane region" description="Helical" evidence="1">
    <location>
        <begin position="12"/>
        <end position="30"/>
    </location>
</feature>
<dbReference type="PANTHER" id="PTHR30590">
    <property type="entry name" value="INNER MEMBRANE PROTEIN"/>
    <property type="match status" value="1"/>
</dbReference>
<dbReference type="OrthoDB" id="9807744at2"/>
<reference evidence="3 4" key="1">
    <citation type="submission" date="2015-11" db="EMBL/GenBank/DDBJ databases">
        <authorList>
            <person name="Zhang Y."/>
            <person name="Guo Z."/>
        </authorList>
    </citation>
    <scope>NUCLEOTIDE SEQUENCE [LARGE SCALE GENOMIC DNA]</scope>
    <source>
        <strain evidence="3 4">KCTC 32221</strain>
    </source>
</reference>
<dbReference type="Pfam" id="PF04235">
    <property type="entry name" value="DUF418"/>
    <property type="match status" value="1"/>
</dbReference>
<dbReference type="RefSeq" id="WP_082627953.1">
    <property type="nucleotide sequence ID" value="NZ_CP013189.1"/>
</dbReference>
<feature type="transmembrane region" description="Helical" evidence="1">
    <location>
        <begin position="213"/>
        <end position="234"/>
    </location>
</feature>
<keyword evidence="1" id="KW-0812">Transmembrane</keyword>
<dbReference type="EMBL" id="CP013189">
    <property type="protein sequence ID" value="ALO45535.1"/>
    <property type="molecule type" value="Genomic_DNA"/>
</dbReference>
<proteinExistence type="predicted"/>
<dbReference type="Proteomes" id="UP000065641">
    <property type="component" value="Chromosome"/>
</dbReference>
<feature type="transmembrane region" description="Helical" evidence="1">
    <location>
        <begin position="326"/>
        <end position="348"/>
    </location>
</feature>
<feature type="transmembrane region" description="Helical" evidence="1">
    <location>
        <begin position="288"/>
        <end position="306"/>
    </location>
</feature>
<dbReference type="InterPro" id="IPR052529">
    <property type="entry name" value="Bact_Transport_Assoc"/>
</dbReference>
<gene>
    <name evidence="3" type="ORF">PS2015_863</name>
</gene>
<feature type="transmembrane region" description="Helical" evidence="1">
    <location>
        <begin position="354"/>
        <end position="375"/>
    </location>
</feature>
<dbReference type="STRING" id="1249552.PS2015_863"/>
<sequence>MQPSDQRIDALDVLRGFAVLGILVMNIQAFSMPMAAYLNPTAYGSLEGVNGAVWAISHLLTDQKMMGLFSMLFGAGIVLFCDRAEEKGTSVAGYHYRRNVWLLIFGMLHGYLLWHGDILFLYAVCAFLIYPLRNKTTRTLVKLSLVFLSVSSVVYLLTAMGLPSLPPEEVAEEILPMWQPTAEQIQSELAAYQGNWVEQMAARVPMTQEMQGLALFLWGFWRASGMMLLGMALYKSGILTGKADIAVYKRFLLLGLFIGLPLAIYGIFWNSNNNWQLTSMFMGSQFNYWGSVLISLGWMSVVLMLLKKQLLRRLTDRLAATGRMAFTNYIMQTVICGLIFYGHGLGLFGQVERWGQLLIVLGVWALQLWWSPIWLRHFRFGPLEWLWRSLTYWKLQPLRR</sequence>
<protein>
    <submittedName>
        <fullName evidence="3">Putative membrane protein</fullName>
    </submittedName>
</protein>
<keyword evidence="1" id="KW-0472">Membrane</keyword>
<feature type="transmembrane region" description="Helical" evidence="1">
    <location>
        <begin position="246"/>
        <end position="268"/>
    </location>
</feature>
<feature type="transmembrane region" description="Helical" evidence="1">
    <location>
        <begin position="143"/>
        <end position="162"/>
    </location>
</feature>
<dbReference type="KEGG" id="pspi:PS2015_863"/>
<organism evidence="3 4">
    <name type="scientific">Pseudohongiella spirulinae</name>
    <dbReference type="NCBI Taxonomy" id="1249552"/>
    <lineage>
        <taxon>Bacteria</taxon>
        <taxon>Pseudomonadati</taxon>
        <taxon>Pseudomonadota</taxon>
        <taxon>Gammaproteobacteria</taxon>
        <taxon>Pseudomonadales</taxon>
        <taxon>Pseudohongiellaceae</taxon>
        <taxon>Pseudohongiella</taxon>
    </lineage>
</organism>
<dbReference type="PANTHER" id="PTHR30590:SF2">
    <property type="entry name" value="INNER MEMBRANE PROTEIN"/>
    <property type="match status" value="1"/>
</dbReference>
<accession>A0A0S2KBZ5</accession>
<evidence type="ECO:0000313" key="4">
    <source>
        <dbReference type="Proteomes" id="UP000065641"/>
    </source>
</evidence>
<evidence type="ECO:0000256" key="1">
    <source>
        <dbReference type="SAM" id="Phobius"/>
    </source>
</evidence>
<keyword evidence="4" id="KW-1185">Reference proteome</keyword>
<dbReference type="AlphaFoldDB" id="A0A0S2KBZ5"/>
<dbReference type="PATRIC" id="fig|1249552.3.peg.869"/>
<dbReference type="InterPro" id="IPR007349">
    <property type="entry name" value="DUF418"/>
</dbReference>
<feature type="domain" description="DUF418" evidence="2">
    <location>
        <begin position="233"/>
        <end position="394"/>
    </location>
</feature>
<feature type="transmembrane region" description="Helical" evidence="1">
    <location>
        <begin position="111"/>
        <end position="131"/>
    </location>
</feature>
<evidence type="ECO:0000313" key="3">
    <source>
        <dbReference type="EMBL" id="ALO45535.1"/>
    </source>
</evidence>